<organism evidence="6 7">
    <name type="scientific">Rhodohalobacter mucosus</name>
    <dbReference type="NCBI Taxonomy" id="2079485"/>
    <lineage>
        <taxon>Bacteria</taxon>
        <taxon>Pseudomonadati</taxon>
        <taxon>Balneolota</taxon>
        <taxon>Balneolia</taxon>
        <taxon>Balneolales</taxon>
        <taxon>Balneolaceae</taxon>
        <taxon>Rhodohalobacter</taxon>
    </lineage>
</organism>
<gene>
    <name evidence="6" type="ORF">DDZ15_02085</name>
</gene>
<dbReference type="Proteomes" id="UP000245533">
    <property type="component" value="Unassembled WGS sequence"/>
</dbReference>
<feature type="modified residue" description="N6-(pyridoxal phosphate)lysine" evidence="4">
    <location>
        <position position="185"/>
    </location>
</feature>
<protein>
    <submittedName>
        <fullName evidence="6">Aminotransferase DegT</fullName>
    </submittedName>
</protein>
<dbReference type="Pfam" id="PF01041">
    <property type="entry name" value="DegT_DnrJ_EryC1"/>
    <property type="match status" value="1"/>
</dbReference>
<evidence type="ECO:0000256" key="2">
    <source>
        <dbReference type="ARBA" id="ARBA00037999"/>
    </source>
</evidence>
<keyword evidence="6" id="KW-0032">Aminotransferase</keyword>
<dbReference type="InterPro" id="IPR015424">
    <property type="entry name" value="PyrdxlP-dep_Trfase"/>
</dbReference>
<comment type="similarity">
    <text evidence="2 5">Belongs to the DegT/DnrJ/EryC1 family.</text>
</comment>
<dbReference type="InterPro" id="IPR000653">
    <property type="entry name" value="DegT/StrS_aminotransferase"/>
</dbReference>
<evidence type="ECO:0000256" key="3">
    <source>
        <dbReference type="PIRSR" id="PIRSR000390-1"/>
    </source>
</evidence>
<dbReference type="EMBL" id="QGGB01000002">
    <property type="protein sequence ID" value="PWN08047.1"/>
    <property type="molecule type" value="Genomic_DNA"/>
</dbReference>
<dbReference type="PIRSF" id="PIRSF000390">
    <property type="entry name" value="PLP_StrS"/>
    <property type="match status" value="1"/>
</dbReference>
<keyword evidence="1 4" id="KW-0663">Pyridoxal phosphate</keyword>
<dbReference type="PANTHER" id="PTHR30244:SF9">
    <property type="entry name" value="PROTEIN RV3402C"/>
    <property type="match status" value="1"/>
</dbReference>
<name>A0A316TU18_9BACT</name>
<dbReference type="GO" id="GO:0030170">
    <property type="term" value="F:pyridoxal phosphate binding"/>
    <property type="evidence" value="ECO:0007669"/>
    <property type="project" value="TreeGrafter"/>
</dbReference>
<reference evidence="6 7" key="1">
    <citation type="submission" date="2018-05" db="EMBL/GenBank/DDBJ databases">
        <title>Rhodohalobacter halophilus gen. nov., sp. nov., a moderately halophilic member of the family Balneolaceae.</title>
        <authorList>
            <person name="Liu Z.-W."/>
        </authorList>
    </citation>
    <scope>NUCLEOTIDE SEQUENCE [LARGE SCALE GENOMIC DNA]</scope>
    <source>
        <strain evidence="6 7">8A47</strain>
    </source>
</reference>
<keyword evidence="6" id="KW-0808">Transferase</keyword>
<proteinExistence type="inferred from homology"/>
<dbReference type="Gene3D" id="3.40.640.10">
    <property type="entry name" value="Type I PLP-dependent aspartate aminotransferase-like (Major domain)"/>
    <property type="match status" value="1"/>
</dbReference>
<feature type="active site" description="Proton acceptor" evidence="3">
    <location>
        <position position="185"/>
    </location>
</feature>
<dbReference type="GO" id="GO:0008483">
    <property type="term" value="F:transaminase activity"/>
    <property type="evidence" value="ECO:0007669"/>
    <property type="project" value="UniProtKB-KW"/>
</dbReference>
<comment type="caution">
    <text evidence="6">The sequence shown here is derived from an EMBL/GenBank/DDBJ whole genome shotgun (WGS) entry which is preliminary data.</text>
</comment>
<dbReference type="InterPro" id="IPR015421">
    <property type="entry name" value="PyrdxlP-dep_Trfase_major"/>
</dbReference>
<accession>A0A316TU18</accession>
<dbReference type="PANTHER" id="PTHR30244">
    <property type="entry name" value="TRANSAMINASE"/>
    <property type="match status" value="1"/>
</dbReference>
<dbReference type="AlphaFoldDB" id="A0A316TU18"/>
<evidence type="ECO:0000313" key="6">
    <source>
        <dbReference type="EMBL" id="PWN08047.1"/>
    </source>
</evidence>
<keyword evidence="7" id="KW-1185">Reference proteome</keyword>
<dbReference type="GO" id="GO:0000271">
    <property type="term" value="P:polysaccharide biosynthetic process"/>
    <property type="evidence" value="ECO:0007669"/>
    <property type="project" value="TreeGrafter"/>
</dbReference>
<evidence type="ECO:0000256" key="4">
    <source>
        <dbReference type="PIRSR" id="PIRSR000390-2"/>
    </source>
</evidence>
<evidence type="ECO:0000256" key="1">
    <source>
        <dbReference type="ARBA" id="ARBA00022898"/>
    </source>
</evidence>
<sequence length="365" mass="41051">MKKNTIQVTEPFLPPLEEYVEHLKSIWDRNRLTNDGPLVRELEQKLADRFEIDHVLLVSNGTIALQIAMQALELEGEIITTPFSYVATTSSIVWENCRPVFVDIDAETLNVDANKIEESITPLTTGIIATHVFGNPCDVETIEDISDRHGLKVIYDAAHCFGTTFKGTSIFARGDLSVTSFHATKIFQTVEGGAIFTNNPEMAARIELMRNFGHDGFGKFSGVGINGKNSEMHAAMGLCNLRYIDEVMEIRRNQCSYYSHVLDPVQDVGFQKIFRDSYVIPAYYPILFENEMQLLKVQNTLESAGISPRRYFYPSLNTLDYVSDAPAPVSEDIASRILCLPLYHTLTKENQDLIVAIIEKTLRSV</sequence>
<evidence type="ECO:0000313" key="7">
    <source>
        <dbReference type="Proteomes" id="UP000245533"/>
    </source>
</evidence>
<dbReference type="SUPFAM" id="SSF53383">
    <property type="entry name" value="PLP-dependent transferases"/>
    <property type="match status" value="1"/>
</dbReference>
<evidence type="ECO:0000256" key="5">
    <source>
        <dbReference type="RuleBase" id="RU004508"/>
    </source>
</evidence>
<dbReference type="CDD" id="cd00616">
    <property type="entry name" value="AHBA_syn"/>
    <property type="match status" value="1"/>
</dbReference>
<dbReference type="OrthoDB" id="9810913at2"/>